<dbReference type="EMBL" id="HBNR01062648">
    <property type="protein sequence ID" value="CAE4632752.1"/>
    <property type="molecule type" value="Transcribed_RNA"/>
</dbReference>
<protein>
    <recommendedName>
        <fullName evidence="1">Peptidase C1A papain C-terminal domain-containing protein</fullName>
    </recommendedName>
</protein>
<dbReference type="InterPro" id="IPR038765">
    <property type="entry name" value="Papain-like_cys_pep_sf"/>
</dbReference>
<organism evidence="2">
    <name type="scientific">Alexandrium monilatum</name>
    <dbReference type="NCBI Taxonomy" id="311494"/>
    <lineage>
        <taxon>Eukaryota</taxon>
        <taxon>Sar</taxon>
        <taxon>Alveolata</taxon>
        <taxon>Dinophyceae</taxon>
        <taxon>Gonyaulacales</taxon>
        <taxon>Pyrocystaceae</taxon>
        <taxon>Alexandrium</taxon>
    </lineage>
</organism>
<evidence type="ECO:0000313" key="2">
    <source>
        <dbReference type="EMBL" id="CAE4632752.1"/>
    </source>
</evidence>
<dbReference type="Gene3D" id="3.90.70.10">
    <property type="entry name" value="Cysteine proteinases"/>
    <property type="match status" value="1"/>
</dbReference>
<accession>A0A7S4V9N7</accession>
<sequence length="213" mass="22818">MVSRRGGSCGEAGCRRAERGFPAQGDALPQLRGGVWQELPARHRRVRAPPGALRGAGVNELTDRTPEELQRLRGPGPELKGTSAGEFDLSKLPTKVSWRHRAEECGGKGGCTGATAELAMHYVSKVGSFSEKDFPYTATEEECPSALKLQKPMDVSTITGPSLHQMAYARRCGEAVLAKSPCRAAFAALHWLSIRGTLLAVPQRPHPAVLAPA</sequence>
<feature type="domain" description="Peptidase C1A papain C-terminal" evidence="1">
    <location>
        <begin position="105"/>
        <end position="190"/>
    </location>
</feature>
<proteinExistence type="predicted"/>
<gene>
    <name evidence="2" type="ORF">AMON00008_LOCUS44184</name>
</gene>
<dbReference type="GO" id="GO:0006508">
    <property type="term" value="P:proteolysis"/>
    <property type="evidence" value="ECO:0007669"/>
    <property type="project" value="InterPro"/>
</dbReference>
<dbReference type="AlphaFoldDB" id="A0A7S4V9N7"/>
<reference evidence="2" key="1">
    <citation type="submission" date="2021-01" db="EMBL/GenBank/DDBJ databases">
        <authorList>
            <person name="Corre E."/>
            <person name="Pelletier E."/>
            <person name="Niang G."/>
            <person name="Scheremetjew M."/>
            <person name="Finn R."/>
            <person name="Kale V."/>
            <person name="Holt S."/>
            <person name="Cochrane G."/>
            <person name="Meng A."/>
            <person name="Brown T."/>
            <person name="Cohen L."/>
        </authorList>
    </citation>
    <scope>NUCLEOTIDE SEQUENCE</scope>
    <source>
        <strain evidence="2">CCMP3105</strain>
    </source>
</reference>
<evidence type="ECO:0000259" key="1">
    <source>
        <dbReference type="Pfam" id="PF00112"/>
    </source>
</evidence>
<dbReference type="GO" id="GO:0008234">
    <property type="term" value="F:cysteine-type peptidase activity"/>
    <property type="evidence" value="ECO:0007669"/>
    <property type="project" value="InterPro"/>
</dbReference>
<name>A0A7S4V9N7_9DINO</name>
<dbReference type="Pfam" id="PF00112">
    <property type="entry name" value="Peptidase_C1"/>
    <property type="match status" value="1"/>
</dbReference>
<dbReference type="SUPFAM" id="SSF54001">
    <property type="entry name" value="Cysteine proteinases"/>
    <property type="match status" value="1"/>
</dbReference>
<dbReference type="InterPro" id="IPR000668">
    <property type="entry name" value="Peptidase_C1A_C"/>
</dbReference>